<feature type="region of interest" description="Disordered" evidence="11">
    <location>
        <begin position="154"/>
        <end position="179"/>
    </location>
</feature>
<dbReference type="InterPro" id="IPR022816">
    <property type="entry name" value="Condensin_barren_su2"/>
</dbReference>
<evidence type="ECO:0000256" key="11">
    <source>
        <dbReference type="SAM" id="MobiDB-lite"/>
    </source>
</evidence>
<protein>
    <recommendedName>
        <fullName evidence="4">Condensin complex subunit 2</fullName>
    </recommendedName>
</protein>
<keyword evidence="5" id="KW-0158">Chromosome</keyword>
<keyword evidence="10" id="KW-0131">Cell cycle</keyword>
<feature type="non-terminal residue" evidence="12">
    <location>
        <position position="1"/>
    </location>
</feature>
<dbReference type="GO" id="GO:0003682">
    <property type="term" value="F:chromatin binding"/>
    <property type="evidence" value="ECO:0007669"/>
    <property type="project" value="TreeGrafter"/>
</dbReference>
<dbReference type="PIRSF" id="PIRSF017126">
    <property type="entry name" value="Condensin_H"/>
    <property type="match status" value="1"/>
</dbReference>
<dbReference type="EMBL" id="VYZA01000272">
    <property type="protein sequence ID" value="NWQ65233.1"/>
    <property type="molecule type" value="Genomic_DNA"/>
</dbReference>
<dbReference type="GO" id="GO:0000796">
    <property type="term" value="C:condensin complex"/>
    <property type="evidence" value="ECO:0007669"/>
    <property type="project" value="InterPro"/>
</dbReference>
<evidence type="ECO:0000313" key="12">
    <source>
        <dbReference type="EMBL" id="NWQ65233.1"/>
    </source>
</evidence>
<reference evidence="12 13" key="1">
    <citation type="submission" date="2019-09" db="EMBL/GenBank/DDBJ databases">
        <title>Bird 10,000 Genomes (B10K) Project - Family phase.</title>
        <authorList>
            <person name="Zhang G."/>
        </authorList>
    </citation>
    <scope>NUCLEOTIDE SEQUENCE [LARGE SCALE GENOMIC DNA]</scope>
    <source>
        <strain evidence="12">B10K-DU-004-15</strain>
        <tissue evidence="12">Mixed tissue sample</tissue>
    </source>
</reference>
<accession>A0A7K4QVX9</accession>
<keyword evidence="8" id="KW-0498">Mitosis</keyword>
<dbReference type="Proteomes" id="UP000556200">
    <property type="component" value="Unassembled WGS sequence"/>
</dbReference>
<proteinExistence type="inferred from homology"/>
<comment type="similarity">
    <text evidence="3">Belongs to the CND2 (condensin subunit 2) family.</text>
</comment>
<feature type="non-terminal residue" evidence="12">
    <location>
        <position position="689"/>
    </location>
</feature>
<dbReference type="PANTHER" id="PTHR13108">
    <property type="entry name" value="CONDENSIN COMPLEX SUBUNIT 2"/>
    <property type="match status" value="1"/>
</dbReference>
<keyword evidence="9" id="KW-0226">DNA condensation</keyword>
<dbReference type="GO" id="GO:0051301">
    <property type="term" value="P:cell division"/>
    <property type="evidence" value="ECO:0007669"/>
    <property type="project" value="UniProtKB-KW"/>
</dbReference>
<dbReference type="GO" id="GO:0005737">
    <property type="term" value="C:cytoplasm"/>
    <property type="evidence" value="ECO:0007669"/>
    <property type="project" value="UniProtKB-SubCell"/>
</dbReference>
<evidence type="ECO:0000256" key="5">
    <source>
        <dbReference type="ARBA" id="ARBA00022454"/>
    </source>
</evidence>
<evidence type="ECO:0000256" key="9">
    <source>
        <dbReference type="ARBA" id="ARBA00023067"/>
    </source>
</evidence>
<keyword evidence="13" id="KW-1185">Reference proteome</keyword>
<evidence type="ECO:0000256" key="1">
    <source>
        <dbReference type="ARBA" id="ARBA00004286"/>
    </source>
</evidence>
<evidence type="ECO:0000256" key="7">
    <source>
        <dbReference type="ARBA" id="ARBA00022618"/>
    </source>
</evidence>
<comment type="caution">
    <text evidence="12">The sequence shown here is derived from an EMBL/GenBank/DDBJ whole genome shotgun (WGS) entry which is preliminary data.</text>
</comment>
<comment type="subcellular location">
    <subcellularLocation>
        <location evidence="1">Chromosome</location>
    </subcellularLocation>
    <subcellularLocation>
        <location evidence="2">Cytoplasm</location>
    </subcellularLocation>
</comment>
<evidence type="ECO:0000256" key="3">
    <source>
        <dbReference type="ARBA" id="ARBA00009471"/>
    </source>
</evidence>
<feature type="region of interest" description="Disordered" evidence="11">
    <location>
        <begin position="1"/>
        <end position="59"/>
    </location>
</feature>
<keyword evidence="6" id="KW-0963">Cytoplasm</keyword>
<name>A0A7K4QVX9_9TYRA</name>
<evidence type="ECO:0000313" key="13">
    <source>
        <dbReference type="Proteomes" id="UP000556200"/>
    </source>
</evidence>
<organism evidence="12 13">
    <name type="scientific">Neopipo cinnamomea</name>
    <dbReference type="NCBI Taxonomy" id="456388"/>
    <lineage>
        <taxon>Eukaryota</taxon>
        <taxon>Metazoa</taxon>
        <taxon>Chordata</taxon>
        <taxon>Craniata</taxon>
        <taxon>Vertebrata</taxon>
        <taxon>Euteleostomi</taxon>
        <taxon>Archelosauria</taxon>
        <taxon>Archosauria</taxon>
        <taxon>Dinosauria</taxon>
        <taxon>Saurischia</taxon>
        <taxon>Theropoda</taxon>
        <taxon>Coelurosauria</taxon>
        <taxon>Aves</taxon>
        <taxon>Neognathae</taxon>
        <taxon>Neoaves</taxon>
        <taxon>Telluraves</taxon>
        <taxon>Australaves</taxon>
        <taxon>Passeriformes</taxon>
        <taxon>Tyrannidae</taxon>
        <taxon>Neopipo</taxon>
    </lineage>
</organism>
<evidence type="ECO:0000256" key="6">
    <source>
        <dbReference type="ARBA" id="ARBA00022490"/>
    </source>
</evidence>
<keyword evidence="7" id="KW-0132">Cell division</keyword>
<evidence type="ECO:0000256" key="4">
    <source>
        <dbReference type="ARBA" id="ARBA00016065"/>
    </source>
</evidence>
<evidence type="ECO:0000256" key="10">
    <source>
        <dbReference type="ARBA" id="ARBA00023306"/>
    </source>
</evidence>
<dbReference type="PANTHER" id="PTHR13108:SF9">
    <property type="entry name" value="CONDENSIN COMPLEX SUBUNIT 2"/>
    <property type="match status" value="1"/>
</dbReference>
<dbReference type="GO" id="GO:0007076">
    <property type="term" value="P:mitotic chromosome condensation"/>
    <property type="evidence" value="ECO:0007669"/>
    <property type="project" value="InterPro"/>
</dbReference>
<evidence type="ECO:0000256" key="8">
    <source>
        <dbReference type="ARBA" id="ARBA00022776"/>
    </source>
</evidence>
<dbReference type="Pfam" id="PF05786">
    <property type="entry name" value="Cnd2"/>
    <property type="match status" value="1"/>
</dbReference>
<gene>
    <name evidence="12" type="primary">Ncaph_1</name>
    <name evidence="12" type="ORF">NEOCIN_R03204</name>
</gene>
<evidence type="ECO:0000256" key="2">
    <source>
        <dbReference type="ARBA" id="ARBA00004496"/>
    </source>
</evidence>
<sequence>MSACTPRGDVAASPAPRALGSAGTPVLAEYPGNDDERERRQRRRSRAADSSLDLCSPAPRQEGWQLPQWSNVQISEHYNTCIRLSTENKITPRNAFDLHLIDYMPKMLKQNSEFTSFKVAAGTLDACAKIYSVRVDTIHADTYKVLGGLGKDSAPAKGLDSPGEEDSSAPEAVKKVQPKKKQAFKTIEQNLNNINVSEANRRHQVDPMFQKAAASFDERSTAGIFLTRLRSQDFHCELQFESRIVPLPSSETLSLPNSDPVEMMDLKSLLAQCLEKRTICSSLAGFQFTKWDEESHEEVVLALLDKFKKSEHVFDPYAEVESDGEGCASPLPEDDFHSDFPGNRAAKKLGEFTDNINSSGTISQNQSKRTDRALFGEGDVETMCHHLSMNPGEYSYFSPRTLSMWAGPQHWRFKPRHTCSSEKETRKRNVKEVFELNFDENVDFEAYFRKTKASVTLAKSILERQNVRSTTLPEDFNYNPENFPQLFLKPLVKLNRMSEPVTTLENEAEIGDYDYNNPNDTSNFCPALQVSDSDDDNDPSEFLAQTGEFNPQGLQLNRVLNRVDVTTYGELNLVAEPQKINKIAIQYAKNAEKMDVRRLKETMWQLLTDGQKKGTVGEVEDAEKGEDMSVVAAEKKLSDIMKDLRHRLPADMATNLSVPLAFVCLLHLASEKNLNLEGTEDLSDVLVTQ</sequence>
<dbReference type="AlphaFoldDB" id="A0A7K4QVX9"/>